<dbReference type="GO" id="GO:0016491">
    <property type="term" value="F:oxidoreductase activity"/>
    <property type="evidence" value="ECO:0007669"/>
    <property type="project" value="UniProtKB-KW"/>
</dbReference>
<dbReference type="AlphaFoldDB" id="A0A386HP94"/>
<dbReference type="KEGG" id="ark:D6B99_07155"/>
<dbReference type="RefSeq" id="WP_119986491.1">
    <property type="nucleotide sequence ID" value="NZ_CP032489.1"/>
</dbReference>
<evidence type="ECO:0000256" key="4">
    <source>
        <dbReference type="ARBA" id="ARBA00022630"/>
    </source>
</evidence>
<keyword evidence="4" id="KW-0285">Flavoprotein</keyword>
<organism evidence="8 9">
    <name type="scientific">Arachidicoccus soli</name>
    <dbReference type="NCBI Taxonomy" id="2341117"/>
    <lineage>
        <taxon>Bacteria</taxon>
        <taxon>Pseudomonadati</taxon>
        <taxon>Bacteroidota</taxon>
        <taxon>Chitinophagia</taxon>
        <taxon>Chitinophagales</taxon>
        <taxon>Chitinophagaceae</taxon>
        <taxon>Arachidicoccus</taxon>
    </lineage>
</organism>
<proteinExistence type="inferred from homology"/>
<reference evidence="8 9" key="1">
    <citation type="submission" date="2018-09" db="EMBL/GenBank/DDBJ databases">
        <title>Arachidicoccus sp. nov., a bacterium isolated from soil.</title>
        <authorList>
            <person name="Weon H.-Y."/>
            <person name="Kwon S.-W."/>
            <person name="Lee S.A."/>
        </authorList>
    </citation>
    <scope>NUCLEOTIDE SEQUENCE [LARGE SCALE GENOMIC DNA]</scope>
    <source>
        <strain evidence="8 9">KIS59-12</strain>
    </source>
</reference>
<dbReference type="SUPFAM" id="SSF51905">
    <property type="entry name" value="FAD/NAD(P)-binding domain"/>
    <property type="match status" value="1"/>
</dbReference>
<evidence type="ECO:0000256" key="2">
    <source>
        <dbReference type="ARBA" id="ARBA00004924"/>
    </source>
</evidence>
<evidence type="ECO:0000256" key="1">
    <source>
        <dbReference type="ARBA" id="ARBA00001974"/>
    </source>
</evidence>
<dbReference type="PANTHER" id="PTHR42802">
    <property type="entry name" value="MONOOXYGENASE"/>
    <property type="match status" value="1"/>
</dbReference>
<evidence type="ECO:0000313" key="8">
    <source>
        <dbReference type="EMBL" id="AYD47406.1"/>
    </source>
</evidence>
<evidence type="ECO:0000256" key="7">
    <source>
        <dbReference type="ARBA" id="ARBA00023002"/>
    </source>
</evidence>
<dbReference type="OrthoDB" id="7527071at2"/>
<evidence type="ECO:0000313" key="9">
    <source>
        <dbReference type="Proteomes" id="UP000266118"/>
    </source>
</evidence>
<keyword evidence="5" id="KW-0274">FAD</keyword>
<dbReference type="InterPro" id="IPR025700">
    <property type="entry name" value="Lys/Orn_oxygenase"/>
</dbReference>
<sequence>MQKILDLIGIGIGPFNLGMAALCDGIPTLKSLFIDQKNKFDWHPGMMLEGTKLQVPFHADLVTLANPQSPYSFLCYLKARQRLFRFTIREEYFPLRKEYNDYCQWVCGQLDNLLFGYRCEAIHKEEAWDCYRIEVKEVATGQIKTYFAKHIVIGVGTLPYLPSFIDKSHPHILHAANYLNQKERIKQQQSITIIGSGQSAAEIFDDLLATTINEDKELLWCTRSARLFPMDYSKFALEMTSPDYIDHFYALSEESKALTLKAQTDLYKGINRSLISHIYDKLYAASLEENGLGKIQLRPNCRLENVVSSEEKLHCHFLQTEMGEAFTHPTDILILATGYHNAIPSFLQPIASQIHWDVQGRYQIHRAYSINDAQSIFVQNAELHTHGFNAPDLGMGPYRNAVILNTILGYEHFELEKNVPFQSFG</sequence>
<protein>
    <submittedName>
        <fullName evidence="8">Alcaligin biosynthesis protein</fullName>
    </submittedName>
</protein>
<dbReference type="Gene3D" id="3.50.50.60">
    <property type="entry name" value="FAD/NAD(P)-binding domain"/>
    <property type="match status" value="1"/>
</dbReference>
<evidence type="ECO:0000256" key="6">
    <source>
        <dbReference type="ARBA" id="ARBA00022857"/>
    </source>
</evidence>
<comment type="pathway">
    <text evidence="2">Siderophore biosynthesis.</text>
</comment>
<dbReference type="Proteomes" id="UP000266118">
    <property type="component" value="Chromosome"/>
</dbReference>
<dbReference type="Pfam" id="PF13434">
    <property type="entry name" value="Lys_Orn_oxgnase"/>
    <property type="match status" value="1"/>
</dbReference>
<dbReference type="InterPro" id="IPR036188">
    <property type="entry name" value="FAD/NAD-bd_sf"/>
</dbReference>
<keyword evidence="7" id="KW-0560">Oxidoreductase</keyword>
<dbReference type="PANTHER" id="PTHR42802:SF1">
    <property type="entry name" value="L-ORNITHINE N(5)-MONOOXYGENASE"/>
    <property type="match status" value="1"/>
</dbReference>
<dbReference type="EMBL" id="CP032489">
    <property type="protein sequence ID" value="AYD47406.1"/>
    <property type="molecule type" value="Genomic_DNA"/>
</dbReference>
<accession>A0A386HP94</accession>
<keyword evidence="6" id="KW-0521">NADP</keyword>
<keyword evidence="9" id="KW-1185">Reference proteome</keyword>
<name>A0A386HP94_9BACT</name>
<gene>
    <name evidence="8" type="ORF">D6B99_07155</name>
</gene>
<evidence type="ECO:0000256" key="5">
    <source>
        <dbReference type="ARBA" id="ARBA00022827"/>
    </source>
</evidence>
<comment type="similarity">
    <text evidence="3">Belongs to the lysine N(6)-hydroxylase/L-ornithine N(5)-oxygenase family.</text>
</comment>
<comment type="cofactor">
    <cofactor evidence="1">
        <name>FAD</name>
        <dbReference type="ChEBI" id="CHEBI:57692"/>
    </cofactor>
</comment>
<evidence type="ECO:0000256" key="3">
    <source>
        <dbReference type="ARBA" id="ARBA00007588"/>
    </source>
</evidence>